<evidence type="ECO:0000256" key="1">
    <source>
        <dbReference type="ARBA" id="ARBA00023127"/>
    </source>
</evidence>
<reference evidence="5" key="1">
    <citation type="submission" date="2022-11" db="UniProtKB">
        <authorList>
            <consortium name="WormBaseParasite"/>
        </authorList>
    </citation>
    <scope>IDENTIFICATION</scope>
</reference>
<keyword evidence="1" id="KW-0195">Cyclin</keyword>
<sequence length="326" mass="36450">MTAQTIQSKRGRPLALSSITLHLAVYLFDIYVDRTPHLDSSNIHLIAAVSLRLAAKLEEHEARVPHPDMLNLMIQRDLGSAMTAYTPAWYSEYERQLISVFKWRLMLPTPPQFAHYFMSVAADDVVDHFCSPSSNGAYCLPGTIGTPPSSVIRMDTPSRPRTRLEMKALIERGVQTALTMSLKVLAIRSEVPSLIAAACVAFARQHLDMHPRWTRRLAEVSGYYDLENSPLANAVYHLQNQIVAETLAQMQFGGWPQCAQTPSRQMVYASSAVATPYIANTPIVVAMSEQQLFSQQQHLIAHQQIVTEPLRVFPYEWAGGYPTSLA</sequence>
<dbReference type="Gene3D" id="1.10.472.10">
    <property type="entry name" value="Cyclin-like"/>
    <property type="match status" value="2"/>
</dbReference>
<dbReference type="Pfam" id="PF02984">
    <property type="entry name" value="Cyclin_C"/>
    <property type="match status" value="1"/>
</dbReference>
<dbReference type="WBParaSite" id="PSAMB.scaffold14474size1878.g36073.t1">
    <property type="protein sequence ID" value="PSAMB.scaffold14474size1878.g36073.t1"/>
    <property type="gene ID" value="PSAMB.scaffold14474size1878.g36073"/>
</dbReference>
<evidence type="ECO:0000259" key="2">
    <source>
        <dbReference type="Pfam" id="PF00134"/>
    </source>
</evidence>
<dbReference type="InterPro" id="IPR006671">
    <property type="entry name" value="Cyclin_N"/>
</dbReference>
<protein>
    <submittedName>
        <fullName evidence="5">Cyclin J-like protein</fullName>
    </submittedName>
</protein>
<dbReference type="PANTHER" id="PTHR10177">
    <property type="entry name" value="CYCLINS"/>
    <property type="match status" value="1"/>
</dbReference>
<evidence type="ECO:0000313" key="5">
    <source>
        <dbReference type="WBParaSite" id="PSAMB.scaffold14474size1878.g36073.t1"/>
    </source>
</evidence>
<feature type="domain" description="Cyclin C-terminal" evidence="3">
    <location>
        <begin position="190"/>
        <end position="240"/>
    </location>
</feature>
<dbReference type="CDD" id="cd20529">
    <property type="entry name" value="CYCLIN_CCNJ-like_rpt2"/>
    <property type="match status" value="1"/>
</dbReference>
<keyword evidence="4" id="KW-1185">Reference proteome</keyword>
<dbReference type="InterPro" id="IPR039361">
    <property type="entry name" value="Cyclin"/>
</dbReference>
<dbReference type="Proteomes" id="UP000887566">
    <property type="component" value="Unplaced"/>
</dbReference>
<proteinExistence type="predicted"/>
<dbReference type="AlphaFoldDB" id="A0A914V1E2"/>
<dbReference type="InterPro" id="IPR004367">
    <property type="entry name" value="Cyclin_C-dom"/>
</dbReference>
<dbReference type="SUPFAM" id="SSF47954">
    <property type="entry name" value="Cyclin-like"/>
    <property type="match status" value="2"/>
</dbReference>
<dbReference type="InterPro" id="IPR036915">
    <property type="entry name" value="Cyclin-like_sf"/>
</dbReference>
<name>A0A914V1E2_9BILA</name>
<evidence type="ECO:0000313" key="4">
    <source>
        <dbReference type="Proteomes" id="UP000887566"/>
    </source>
</evidence>
<dbReference type="Pfam" id="PF00134">
    <property type="entry name" value="Cyclin_N"/>
    <property type="match status" value="1"/>
</dbReference>
<feature type="domain" description="Cyclin N-terminal" evidence="2">
    <location>
        <begin position="15"/>
        <end position="105"/>
    </location>
</feature>
<evidence type="ECO:0000259" key="3">
    <source>
        <dbReference type="Pfam" id="PF02984"/>
    </source>
</evidence>
<accession>A0A914V1E2</accession>
<organism evidence="4 5">
    <name type="scientific">Plectus sambesii</name>
    <dbReference type="NCBI Taxonomy" id="2011161"/>
    <lineage>
        <taxon>Eukaryota</taxon>
        <taxon>Metazoa</taxon>
        <taxon>Ecdysozoa</taxon>
        <taxon>Nematoda</taxon>
        <taxon>Chromadorea</taxon>
        <taxon>Plectida</taxon>
        <taxon>Plectina</taxon>
        <taxon>Plectoidea</taxon>
        <taxon>Plectidae</taxon>
        <taxon>Plectus</taxon>
    </lineage>
</organism>